<dbReference type="SUPFAM" id="SSF75005">
    <property type="entry name" value="Arabinanase/levansucrase/invertase"/>
    <property type="match status" value="1"/>
</dbReference>
<evidence type="ECO:0000256" key="1">
    <source>
        <dbReference type="ARBA" id="ARBA00006775"/>
    </source>
</evidence>
<gene>
    <name evidence="3" type="ORF">GCM10022268_04620</name>
</gene>
<proteinExistence type="inferred from homology"/>
<dbReference type="Gene3D" id="2.115.10.20">
    <property type="entry name" value="Glycosyl hydrolase domain, family 43"/>
    <property type="match status" value="1"/>
</dbReference>
<protein>
    <submittedName>
        <fullName evidence="3">Glycoside hydrolase family 68 protein</fullName>
    </submittedName>
</protein>
<dbReference type="EMBL" id="BAABBF010000001">
    <property type="protein sequence ID" value="GAA3697224.1"/>
    <property type="molecule type" value="Genomic_DNA"/>
</dbReference>
<sequence length="385" mass="41860">MNAPTLWTRAHLDALAARSCPTAPVIAAGEVVPVAAGIGVWDAWPVQTLDGAIHRTKDGFELWLALATPLFDDPDQRHDHARIHLFRRRGDEWQHAGPAMPDGFSPGSREWSGSAVIDAAGREVTLFFTAAGRRGEAATSFEQRLFAAEVSLIDDDGAPVLTGWRDLREVVERDPAFYMQTIDPAGTIGKIKGFRDPAFFRDPADGAAYLLFTGSDATARSDYNGVIGIARAKGAAWQILPPIITANHVNNELERPHVIHHAGLYYLFWVTQRHVFDPEGPTGPTGLYGMVSDDLFGNWQPLNGSGLVFANPDQAPAQAYSWFVFPDLSVTSFVDNWGGGDGRRFGGTFAPFLHLHLEGPRASLREGAMTRDVMTGNAMTGSVGR</sequence>
<dbReference type="InterPro" id="IPR023296">
    <property type="entry name" value="Glyco_hydro_beta-prop_sf"/>
</dbReference>
<evidence type="ECO:0000313" key="4">
    <source>
        <dbReference type="Proteomes" id="UP001500523"/>
    </source>
</evidence>
<dbReference type="GO" id="GO:0016787">
    <property type="term" value="F:hydrolase activity"/>
    <property type="evidence" value="ECO:0007669"/>
    <property type="project" value="UniProtKB-KW"/>
</dbReference>
<comment type="similarity">
    <text evidence="1 2">Belongs to the glycosyl hydrolase 68 family.</text>
</comment>
<dbReference type="CDD" id="cd08997">
    <property type="entry name" value="GH68"/>
    <property type="match status" value="1"/>
</dbReference>
<dbReference type="Proteomes" id="UP001500523">
    <property type="component" value="Unassembled WGS sequence"/>
</dbReference>
<accession>A0ABP7CW49</accession>
<evidence type="ECO:0000256" key="2">
    <source>
        <dbReference type="RuleBase" id="RU361220"/>
    </source>
</evidence>
<dbReference type="RefSeq" id="WP_344691747.1">
    <property type="nucleotide sequence ID" value="NZ_BAABBF010000001.1"/>
</dbReference>
<comment type="caution">
    <text evidence="3">The sequence shown here is derived from an EMBL/GenBank/DDBJ whole genome shotgun (WGS) entry which is preliminary data.</text>
</comment>
<dbReference type="InterPro" id="IPR003469">
    <property type="entry name" value="Glyco_hydro_68"/>
</dbReference>
<name>A0ABP7CW49_9SPHN</name>
<evidence type="ECO:0000313" key="3">
    <source>
        <dbReference type="EMBL" id="GAA3697224.1"/>
    </source>
</evidence>
<reference evidence="4" key="1">
    <citation type="journal article" date="2019" name="Int. J. Syst. Evol. Microbiol.">
        <title>The Global Catalogue of Microorganisms (GCM) 10K type strain sequencing project: providing services to taxonomists for standard genome sequencing and annotation.</title>
        <authorList>
            <consortium name="The Broad Institute Genomics Platform"/>
            <consortium name="The Broad Institute Genome Sequencing Center for Infectious Disease"/>
            <person name="Wu L."/>
            <person name="Ma J."/>
        </authorList>
    </citation>
    <scope>NUCLEOTIDE SEQUENCE [LARGE SCALE GENOMIC DNA]</scope>
    <source>
        <strain evidence="4">JCM 17498</strain>
    </source>
</reference>
<dbReference type="Pfam" id="PF02435">
    <property type="entry name" value="Glyco_hydro_68"/>
    <property type="match status" value="2"/>
</dbReference>
<keyword evidence="3" id="KW-0378">Hydrolase</keyword>
<organism evidence="3 4">
    <name type="scientific">Sphingomonas cynarae</name>
    <dbReference type="NCBI Taxonomy" id="930197"/>
    <lineage>
        <taxon>Bacteria</taxon>
        <taxon>Pseudomonadati</taxon>
        <taxon>Pseudomonadota</taxon>
        <taxon>Alphaproteobacteria</taxon>
        <taxon>Sphingomonadales</taxon>
        <taxon>Sphingomonadaceae</taxon>
        <taxon>Sphingomonas</taxon>
    </lineage>
</organism>
<keyword evidence="4" id="KW-1185">Reference proteome</keyword>